<sequence length="226" mass="24917">MNTTFYGHSCFSVEINGYKILFDPFISPNPKAERINIEDIEADFVFISHGHEDHIADAEEILKRTGATLISNYEIVCWFGEKGHEKSHPLNHGGSVQLPFGKVKFVNAVHSSVLPDGTYGGNPGGFVIESDEGNFYFSGDTALTYDMKLLGEFHKLDWAVLCIGDNFTMGYGDAAICADWIGVDKVLGTHFDTFPYIEIDHSAASEHFASKGKQLFLPAIGETITI</sequence>
<comment type="caution">
    <text evidence="2">The sequence shown here is derived from an EMBL/GenBank/DDBJ whole genome shotgun (WGS) entry which is preliminary data.</text>
</comment>
<name>A0A2S7U407_9BACT</name>
<feature type="domain" description="Metallo-beta-lactamase" evidence="1">
    <location>
        <begin position="7"/>
        <end position="190"/>
    </location>
</feature>
<dbReference type="PANTHER" id="PTHR43546">
    <property type="entry name" value="UPF0173 METAL-DEPENDENT HYDROLASE MJ1163-RELATED"/>
    <property type="match status" value="1"/>
</dbReference>
<dbReference type="Proteomes" id="UP000239907">
    <property type="component" value="Unassembled WGS sequence"/>
</dbReference>
<reference evidence="2 3" key="1">
    <citation type="submission" date="2016-12" db="EMBL/GenBank/DDBJ databases">
        <title>Study of bacterial adaptation to deep sea.</title>
        <authorList>
            <person name="Song J."/>
            <person name="Yoshizawa S."/>
            <person name="Kogure K."/>
        </authorList>
    </citation>
    <scope>NUCLEOTIDE SEQUENCE [LARGE SCALE GENOMIC DNA]</scope>
    <source>
        <strain evidence="2 3">SAORIC-165</strain>
    </source>
</reference>
<dbReference type="InterPro" id="IPR001279">
    <property type="entry name" value="Metallo-B-lactamas"/>
</dbReference>
<gene>
    <name evidence="2" type="ORF">BSZ32_12110</name>
</gene>
<evidence type="ECO:0000259" key="1">
    <source>
        <dbReference type="SMART" id="SM00849"/>
    </source>
</evidence>
<evidence type="ECO:0000313" key="3">
    <source>
        <dbReference type="Proteomes" id="UP000239907"/>
    </source>
</evidence>
<keyword evidence="2" id="KW-0378">Hydrolase</keyword>
<dbReference type="PANTHER" id="PTHR43546:SF3">
    <property type="entry name" value="UPF0173 METAL-DEPENDENT HYDROLASE MJ1163"/>
    <property type="match status" value="1"/>
</dbReference>
<dbReference type="EMBL" id="MQWA01000001">
    <property type="protein sequence ID" value="PQJ29161.1"/>
    <property type="molecule type" value="Genomic_DNA"/>
</dbReference>
<protein>
    <submittedName>
        <fullName evidence="2">Hydrolase</fullName>
    </submittedName>
</protein>
<dbReference type="RefSeq" id="WP_105043654.1">
    <property type="nucleotide sequence ID" value="NZ_MQWA01000001.1"/>
</dbReference>
<dbReference type="AlphaFoldDB" id="A0A2S7U407"/>
<evidence type="ECO:0000313" key="2">
    <source>
        <dbReference type="EMBL" id="PQJ29161.1"/>
    </source>
</evidence>
<proteinExistence type="predicted"/>
<dbReference type="SMART" id="SM00849">
    <property type="entry name" value="Lactamase_B"/>
    <property type="match status" value="1"/>
</dbReference>
<dbReference type="InterPro" id="IPR036866">
    <property type="entry name" value="RibonucZ/Hydroxyglut_hydro"/>
</dbReference>
<dbReference type="Pfam" id="PF13483">
    <property type="entry name" value="Lactamase_B_3"/>
    <property type="match status" value="1"/>
</dbReference>
<organism evidence="2 3">
    <name type="scientific">Rubritalea profundi</name>
    <dbReference type="NCBI Taxonomy" id="1658618"/>
    <lineage>
        <taxon>Bacteria</taxon>
        <taxon>Pseudomonadati</taxon>
        <taxon>Verrucomicrobiota</taxon>
        <taxon>Verrucomicrobiia</taxon>
        <taxon>Verrucomicrobiales</taxon>
        <taxon>Rubritaleaceae</taxon>
        <taxon>Rubritalea</taxon>
    </lineage>
</organism>
<dbReference type="Gene3D" id="3.60.15.10">
    <property type="entry name" value="Ribonuclease Z/Hydroxyacylglutathione hydrolase-like"/>
    <property type="match status" value="1"/>
</dbReference>
<accession>A0A2S7U407</accession>
<dbReference type="SUPFAM" id="SSF56281">
    <property type="entry name" value="Metallo-hydrolase/oxidoreductase"/>
    <property type="match status" value="1"/>
</dbReference>
<dbReference type="NCBIfam" id="NF001911">
    <property type="entry name" value="PRK00685.1"/>
    <property type="match status" value="1"/>
</dbReference>
<dbReference type="GO" id="GO:0016787">
    <property type="term" value="F:hydrolase activity"/>
    <property type="evidence" value="ECO:0007669"/>
    <property type="project" value="UniProtKB-KW"/>
</dbReference>
<dbReference type="InterPro" id="IPR050114">
    <property type="entry name" value="UPF0173_UPF0282_UlaG_hydrolase"/>
</dbReference>
<dbReference type="OrthoDB" id="9789133at2"/>
<keyword evidence="3" id="KW-1185">Reference proteome</keyword>